<gene>
    <name evidence="4" type="ORF">HK100_009974</name>
</gene>
<dbReference type="GO" id="GO:0016491">
    <property type="term" value="F:oxidoreductase activity"/>
    <property type="evidence" value="ECO:0007669"/>
    <property type="project" value="UniProtKB-KW"/>
</dbReference>
<name>A0AAD5T5I9_9FUNG</name>
<protein>
    <submittedName>
        <fullName evidence="4">Uncharacterized protein</fullName>
    </submittedName>
</protein>
<dbReference type="EMBL" id="JADGJH010000531">
    <property type="protein sequence ID" value="KAJ3127031.1"/>
    <property type="molecule type" value="Genomic_DNA"/>
</dbReference>
<keyword evidence="3" id="KW-0560">Oxidoreductase</keyword>
<dbReference type="PANTHER" id="PTHR24320">
    <property type="entry name" value="RETINOL DEHYDROGENASE"/>
    <property type="match status" value="1"/>
</dbReference>
<keyword evidence="5" id="KW-1185">Reference proteome</keyword>
<dbReference type="InterPro" id="IPR036291">
    <property type="entry name" value="NAD(P)-bd_dom_sf"/>
</dbReference>
<evidence type="ECO:0000256" key="2">
    <source>
        <dbReference type="ARBA" id="ARBA00022857"/>
    </source>
</evidence>
<accession>A0AAD5T5I9</accession>
<proteinExistence type="inferred from homology"/>
<dbReference type="SUPFAM" id="SSF51735">
    <property type="entry name" value="NAD(P)-binding Rossmann-fold domains"/>
    <property type="match status" value="1"/>
</dbReference>
<evidence type="ECO:0000313" key="5">
    <source>
        <dbReference type="Proteomes" id="UP001211907"/>
    </source>
</evidence>
<keyword evidence="2" id="KW-0521">NADP</keyword>
<dbReference type="PANTHER" id="PTHR24320:SF282">
    <property type="entry name" value="WW DOMAIN-CONTAINING OXIDOREDUCTASE"/>
    <property type="match status" value="1"/>
</dbReference>
<dbReference type="Gene3D" id="3.40.50.720">
    <property type="entry name" value="NAD(P)-binding Rossmann-like Domain"/>
    <property type="match status" value="1"/>
</dbReference>
<dbReference type="InterPro" id="IPR002347">
    <property type="entry name" value="SDR_fam"/>
</dbReference>
<dbReference type="AlphaFoldDB" id="A0AAD5T5I9"/>
<dbReference type="CDD" id="cd05327">
    <property type="entry name" value="retinol-DH_like_SDR_c_like"/>
    <property type="match status" value="1"/>
</dbReference>
<evidence type="ECO:0000313" key="4">
    <source>
        <dbReference type="EMBL" id="KAJ3127031.1"/>
    </source>
</evidence>
<dbReference type="Proteomes" id="UP001211907">
    <property type="component" value="Unassembled WGS sequence"/>
</dbReference>
<dbReference type="Pfam" id="PF00106">
    <property type="entry name" value="adh_short"/>
    <property type="match status" value="1"/>
</dbReference>
<comment type="similarity">
    <text evidence="1">Belongs to the short-chain dehydrogenases/reductases (SDR) family.</text>
</comment>
<comment type="caution">
    <text evidence="4">The sequence shown here is derived from an EMBL/GenBank/DDBJ whole genome shotgun (WGS) entry which is preliminary data.</text>
</comment>
<evidence type="ECO:0000256" key="1">
    <source>
        <dbReference type="ARBA" id="ARBA00006484"/>
    </source>
</evidence>
<sequence length="323" mass="35366">MTFGSVLTQTFTTPKWNPKTGLPDLTGKIAIVTGASTGLGKETALNLSSKGAHVFCVGRSAEKTQAAVADIISKSGNTNVEFLQADLMDLASVESAADTFLARNLPLHILVNNAGIMESPWGLSKEGIETQFATNHFAHVVLTAKLLPVLEKSQPSRIVILSSMSHYANLSSQKGGIKYVTSWEQDKYDAFTRYGETKLANLHFARELQSRLDAKLGVDSKIYVNAVHPGIVRTELQRTMNPTAASVIQPILISAEKGALTQTYVAASEDIEKQNLKAKYFVPYCKVAEISADAQDKTQAVNTWEWTEKILKQQYKPDWTFGL</sequence>
<evidence type="ECO:0000256" key="3">
    <source>
        <dbReference type="ARBA" id="ARBA00023002"/>
    </source>
</evidence>
<reference evidence="4" key="1">
    <citation type="submission" date="2020-05" db="EMBL/GenBank/DDBJ databases">
        <title>Phylogenomic resolution of chytrid fungi.</title>
        <authorList>
            <person name="Stajich J.E."/>
            <person name="Amses K."/>
            <person name="Simmons R."/>
            <person name="Seto K."/>
            <person name="Myers J."/>
            <person name="Bonds A."/>
            <person name="Quandt C.A."/>
            <person name="Barry K."/>
            <person name="Liu P."/>
            <person name="Grigoriev I."/>
            <person name="Longcore J.E."/>
            <person name="James T.Y."/>
        </authorList>
    </citation>
    <scope>NUCLEOTIDE SEQUENCE</scope>
    <source>
        <strain evidence="4">JEL0513</strain>
    </source>
</reference>
<dbReference type="PRINTS" id="PR00081">
    <property type="entry name" value="GDHRDH"/>
</dbReference>
<organism evidence="4 5">
    <name type="scientific">Physocladia obscura</name>
    <dbReference type="NCBI Taxonomy" id="109957"/>
    <lineage>
        <taxon>Eukaryota</taxon>
        <taxon>Fungi</taxon>
        <taxon>Fungi incertae sedis</taxon>
        <taxon>Chytridiomycota</taxon>
        <taxon>Chytridiomycota incertae sedis</taxon>
        <taxon>Chytridiomycetes</taxon>
        <taxon>Chytridiales</taxon>
        <taxon>Chytriomycetaceae</taxon>
        <taxon>Physocladia</taxon>
    </lineage>
</organism>